<organism evidence="8 9">
    <name type="scientific">Glycocaulis alkaliphilus</name>
    <dbReference type="NCBI Taxonomy" id="1434191"/>
    <lineage>
        <taxon>Bacteria</taxon>
        <taxon>Pseudomonadati</taxon>
        <taxon>Pseudomonadota</taxon>
        <taxon>Alphaproteobacteria</taxon>
        <taxon>Maricaulales</taxon>
        <taxon>Maricaulaceae</taxon>
        <taxon>Glycocaulis</taxon>
    </lineage>
</organism>
<keyword evidence="5 6" id="KW-0949">S-adenosyl-L-methionine</keyword>
<evidence type="ECO:0000256" key="4">
    <source>
        <dbReference type="ARBA" id="ARBA00022679"/>
    </source>
</evidence>
<keyword evidence="9" id="KW-1185">Reference proteome</keyword>
<comment type="subcellular location">
    <subcellularLocation>
        <location evidence="6">Cytoplasm</location>
    </subcellularLocation>
</comment>
<dbReference type="InterPro" id="IPR035996">
    <property type="entry name" value="4pyrrol_Methylase_sf"/>
</dbReference>
<comment type="similarity">
    <text evidence="6">Belongs to the methyltransferase superfamily. RsmI family.</text>
</comment>
<dbReference type="PANTHER" id="PTHR46111">
    <property type="entry name" value="RIBOSOMAL RNA SMALL SUBUNIT METHYLTRANSFERASE I"/>
    <property type="match status" value="1"/>
</dbReference>
<keyword evidence="2 6" id="KW-0698">rRNA processing</keyword>
<accession>A0A3T0ECP8</accession>
<dbReference type="InterPro" id="IPR014777">
    <property type="entry name" value="4pyrrole_Mease_sub1"/>
</dbReference>
<evidence type="ECO:0000313" key="8">
    <source>
        <dbReference type="EMBL" id="AZU05076.1"/>
    </source>
</evidence>
<proteinExistence type="inferred from homology"/>
<sequence length="270" mass="28917">MPESVLWPETRDGLKRSVMSASANLETPYDGPRLWLVGTPIGNLEDLAPRAARILSEVSVIACEDTRTTRRLLDLAGITPPRLIACHDHNEQSSAGGIVKLLEQGESVALVSDAGMPAISDPGYRVVRAVIEAGFEVSAVPGPSSVLTALAVSGLPTDRFTFLGFAPRKSGKRQRWLEPFKADPATLIIMESAQRLSETLADAAAVLGERQGAVAFELTKAFERVHRGTLIELAARYSEPPLGEAVIVIAGAVVVREKVNKYTPDGGKKK</sequence>
<keyword evidence="1 6" id="KW-0963">Cytoplasm</keyword>
<keyword evidence="4 6" id="KW-0808">Transferase</keyword>
<dbReference type="OrthoDB" id="9809084at2"/>
<dbReference type="FunFam" id="3.40.1010.10:FF:000007">
    <property type="entry name" value="Ribosomal RNA small subunit methyltransferase I"/>
    <property type="match status" value="1"/>
</dbReference>
<evidence type="ECO:0000256" key="6">
    <source>
        <dbReference type="HAMAP-Rule" id="MF_01877"/>
    </source>
</evidence>
<dbReference type="HAMAP" id="MF_01877">
    <property type="entry name" value="16SrRNA_methyltr_I"/>
    <property type="match status" value="1"/>
</dbReference>
<dbReference type="Gene3D" id="3.40.1010.10">
    <property type="entry name" value="Cobalt-precorrin-4 Transmethylase, Domain 1"/>
    <property type="match status" value="1"/>
</dbReference>
<gene>
    <name evidence="6" type="primary">rsmI</name>
    <name evidence="8" type="ORF">X907_2564</name>
</gene>
<evidence type="ECO:0000256" key="2">
    <source>
        <dbReference type="ARBA" id="ARBA00022552"/>
    </source>
</evidence>
<dbReference type="Gene3D" id="3.30.950.10">
    <property type="entry name" value="Methyltransferase, Cobalt-precorrin-4 Transmethylase, Domain 2"/>
    <property type="match status" value="1"/>
</dbReference>
<evidence type="ECO:0000313" key="9">
    <source>
        <dbReference type="Proteomes" id="UP000286954"/>
    </source>
</evidence>
<dbReference type="EC" id="2.1.1.198" evidence="6"/>
<evidence type="ECO:0000259" key="7">
    <source>
        <dbReference type="Pfam" id="PF00590"/>
    </source>
</evidence>
<dbReference type="InterPro" id="IPR000878">
    <property type="entry name" value="4pyrrol_Mease"/>
</dbReference>
<dbReference type="PIRSF" id="PIRSF005917">
    <property type="entry name" value="MTase_YraL"/>
    <property type="match status" value="1"/>
</dbReference>
<keyword evidence="3 6" id="KW-0489">Methyltransferase</keyword>
<comment type="function">
    <text evidence="6">Catalyzes the 2'-O-methylation of the ribose of cytidine 1402 (C1402) in 16S rRNA.</text>
</comment>
<dbReference type="NCBIfam" id="TIGR00096">
    <property type="entry name" value="16S rRNA (cytidine(1402)-2'-O)-methyltransferase"/>
    <property type="match status" value="1"/>
</dbReference>
<dbReference type="AlphaFoldDB" id="A0A3T0ECP8"/>
<reference evidence="8 9" key="1">
    <citation type="submission" date="2016-12" db="EMBL/GenBank/DDBJ databases">
        <title>The genome of dimorphic prosthecate Glycocaulis alkaliphilus 6b-8t, isolated from crude oil dictates its adaptability in petroleum environments.</title>
        <authorList>
            <person name="Wu X.-L."/>
            <person name="Geng S."/>
        </authorList>
    </citation>
    <scope>NUCLEOTIDE SEQUENCE [LARGE SCALE GENOMIC DNA]</scope>
    <source>
        <strain evidence="8 9">6B-8</strain>
    </source>
</reference>
<dbReference type="Proteomes" id="UP000286954">
    <property type="component" value="Chromosome"/>
</dbReference>
<name>A0A3T0ECP8_9PROT</name>
<feature type="domain" description="Tetrapyrrole methylase" evidence="7">
    <location>
        <begin position="33"/>
        <end position="233"/>
    </location>
</feature>
<dbReference type="PANTHER" id="PTHR46111:SF1">
    <property type="entry name" value="RIBOSOMAL RNA SMALL SUBUNIT METHYLTRANSFERASE I"/>
    <property type="match status" value="1"/>
</dbReference>
<dbReference type="GO" id="GO:0070677">
    <property type="term" value="F:rRNA (cytosine-2'-O-)-methyltransferase activity"/>
    <property type="evidence" value="ECO:0007669"/>
    <property type="project" value="UniProtKB-UniRule"/>
</dbReference>
<evidence type="ECO:0000256" key="5">
    <source>
        <dbReference type="ARBA" id="ARBA00022691"/>
    </source>
</evidence>
<dbReference type="Pfam" id="PF00590">
    <property type="entry name" value="TP_methylase"/>
    <property type="match status" value="1"/>
</dbReference>
<evidence type="ECO:0000256" key="1">
    <source>
        <dbReference type="ARBA" id="ARBA00022490"/>
    </source>
</evidence>
<dbReference type="InterPro" id="IPR018063">
    <property type="entry name" value="SAM_MeTrfase_RsmI_CS"/>
</dbReference>
<dbReference type="GO" id="GO:0005737">
    <property type="term" value="C:cytoplasm"/>
    <property type="evidence" value="ECO:0007669"/>
    <property type="project" value="UniProtKB-SubCell"/>
</dbReference>
<dbReference type="KEGG" id="gak:X907_2564"/>
<dbReference type="CDD" id="cd11648">
    <property type="entry name" value="RsmI"/>
    <property type="match status" value="1"/>
</dbReference>
<dbReference type="InterPro" id="IPR014776">
    <property type="entry name" value="4pyrrole_Mease_sub2"/>
</dbReference>
<protein>
    <recommendedName>
        <fullName evidence="6">Ribosomal RNA small subunit methyltransferase I</fullName>
        <ecNumber evidence="6">2.1.1.198</ecNumber>
    </recommendedName>
    <alternativeName>
        <fullName evidence="6">16S rRNA 2'-O-ribose C1402 methyltransferase</fullName>
    </alternativeName>
    <alternativeName>
        <fullName evidence="6">rRNA (cytidine-2'-O-)-methyltransferase RsmI</fullName>
    </alternativeName>
</protein>
<dbReference type="SUPFAM" id="SSF53790">
    <property type="entry name" value="Tetrapyrrole methylase"/>
    <property type="match status" value="1"/>
</dbReference>
<dbReference type="EMBL" id="CP018911">
    <property type="protein sequence ID" value="AZU05076.1"/>
    <property type="molecule type" value="Genomic_DNA"/>
</dbReference>
<dbReference type="InterPro" id="IPR008189">
    <property type="entry name" value="rRNA_ssu_MeTfrase_I"/>
</dbReference>
<dbReference type="PROSITE" id="PS01296">
    <property type="entry name" value="RSMI"/>
    <property type="match status" value="1"/>
</dbReference>
<comment type="catalytic activity">
    <reaction evidence="6">
        <text>cytidine(1402) in 16S rRNA + S-adenosyl-L-methionine = 2'-O-methylcytidine(1402) in 16S rRNA + S-adenosyl-L-homocysteine + H(+)</text>
        <dbReference type="Rhea" id="RHEA:42924"/>
        <dbReference type="Rhea" id="RHEA-COMP:10285"/>
        <dbReference type="Rhea" id="RHEA-COMP:10286"/>
        <dbReference type="ChEBI" id="CHEBI:15378"/>
        <dbReference type="ChEBI" id="CHEBI:57856"/>
        <dbReference type="ChEBI" id="CHEBI:59789"/>
        <dbReference type="ChEBI" id="CHEBI:74495"/>
        <dbReference type="ChEBI" id="CHEBI:82748"/>
        <dbReference type="EC" id="2.1.1.198"/>
    </reaction>
</comment>
<evidence type="ECO:0000256" key="3">
    <source>
        <dbReference type="ARBA" id="ARBA00022603"/>
    </source>
</evidence>